<dbReference type="InterPro" id="IPR052702">
    <property type="entry name" value="MscS-like_channel"/>
</dbReference>
<dbReference type="Pfam" id="PF00924">
    <property type="entry name" value="MS_channel_2nd"/>
    <property type="match status" value="1"/>
</dbReference>
<dbReference type="Pfam" id="PF21082">
    <property type="entry name" value="MS_channel_3rd"/>
    <property type="match status" value="1"/>
</dbReference>
<dbReference type="SUPFAM" id="SSF82689">
    <property type="entry name" value="Mechanosensitive channel protein MscS (YggB), C-terminal domain"/>
    <property type="match status" value="1"/>
</dbReference>
<evidence type="ECO:0000313" key="10">
    <source>
        <dbReference type="EMBL" id="MFD1950285.1"/>
    </source>
</evidence>
<reference evidence="11" key="1">
    <citation type="journal article" date="2019" name="Int. J. Syst. Evol. Microbiol.">
        <title>The Global Catalogue of Microorganisms (GCM) 10K type strain sequencing project: providing services to taxonomists for standard genome sequencing and annotation.</title>
        <authorList>
            <consortium name="The Broad Institute Genomics Platform"/>
            <consortium name="The Broad Institute Genome Sequencing Center for Infectious Disease"/>
            <person name="Wu L."/>
            <person name="Ma J."/>
        </authorList>
    </citation>
    <scope>NUCLEOTIDE SEQUENCE [LARGE SCALE GENOMIC DNA]</scope>
    <source>
        <strain evidence="11">CGMCC 1.12702</strain>
    </source>
</reference>
<comment type="subcellular location">
    <subcellularLocation>
        <location evidence="1">Cell membrane</location>
        <topology evidence="1">Multi-pass membrane protein</topology>
    </subcellularLocation>
</comment>
<evidence type="ECO:0000256" key="7">
    <source>
        <dbReference type="SAM" id="Phobius"/>
    </source>
</evidence>
<feature type="transmembrane region" description="Helical" evidence="7">
    <location>
        <begin position="181"/>
        <end position="203"/>
    </location>
</feature>
<dbReference type="SUPFAM" id="SSF82861">
    <property type="entry name" value="Mechanosensitive channel protein MscS (YggB), transmembrane region"/>
    <property type="match status" value="1"/>
</dbReference>
<evidence type="ECO:0000256" key="5">
    <source>
        <dbReference type="ARBA" id="ARBA00022989"/>
    </source>
</evidence>
<dbReference type="PANTHER" id="PTHR30347">
    <property type="entry name" value="POTASSIUM CHANNEL RELATED"/>
    <property type="match status" value="1"/>
</dbReference>
<evidence type="ECO:0000313" key="11">
    <source>
        <dbReference type="Proteomes" id="UP001597400"/>
    </source>
</evidence>
<dbReference type="InterPro" id="IPR010920">
    <property type="entry name" value="LSM_dom_sf"/>
</dbReference>
<sequence>MEPASVFRRIAEWHASEILLEQGAWWQVYLDRWSALPFHDLIAAAAILGTALLLGVVSARLACRYLLPVLTPKHASGIAPRLTALTRSAVAALALTAFLGIPGLEPGADLLLAAGLGIAVAALAYEVARLLGVQSGRSTLIAAMALVIILASRLGGLAPLMAGLDRASIGIGARRISLLDVVNAVGLFLLLFVVARAVLGWVLRWIGQSILLDGAQRVLFQKLAQIAVVTVAIFLGIDLLGIDLTALAVFSGAFGLAIGFGLQKTLGNLIAGLILLLDRSIKPGDVIAVGDTFGWVNKIGVRAVSVLTRDGKEHLIPNERLMTEEVENWSFSSRDVRVHVGFRVSFECDLRLAQRLAVEAAAISPRVLSEPAPVCWIKEFGDSGVEFDLRIWIDSPESGVGNVTSDVFFRIWDLFKEHGVTMPVPQRDLRFRTSSIEPTSPVTESRPD</sequence>
<dbReference type="InterPro" id="IPR011066">
    <property type="entry name" value="MscS_channel_C_sf"/>
</dbReference>
<feature type="domain" description="Mechanosensitive ion channel MscS" evidence="8">
    <location>
        <begin position="265"/>
        <end position="330"/>
    </location>
</feature>
<dbReference type="Gene3D" id="2.30.30.60">
    <property type="match status" value="1"/>
</dbReference>
<keyword evidence="4 7" id="KW-0812">Transmembrane</keyword>
<dbReference type="RefSeq" id="WP_380928273.1">
    <property type="nucleotide sequence ID" value="NZ_JBHUGS010000002.1"/>
</dbReference>
<feature type="transmembrane region" description="Helical" evidence="7">
    <location>
        <begin position="110"/>
        <end position="128"/>
    </location>
</feature>
<gene>
    <name evidence="10" type="ORF">ACFSGX_05845</name>
</gene>
<dbReference type="InterPro" id="IPR011014">
    <property type="entry name" value="MscS_channel_TM-2"/>
</dbReference>
<organism evidence="10 11">
    <name type="scientific">Sphingomonas arantia</name>
    <dbReference type="NCBI Taxonomy" id="1460676"/>
    <lineage>
        <taxon>Bacteria</taxon>
        <taxon>Pseudomonadati</taxon>
        <taxon>Pseudomonadota</taxon>
        <taxon>Alphaproteobacteria</taxon>
        <taxon>Sphingomonadales</taxon>
        <taxon>Sphingomonadaceae</taxon>
        <taxon>Sphingomonas</taxon>
    </lineage>
</organism>
<keyword evidence="3" id="KW-1003">Cell membrane</keyword>
<proteinExistence type="inferred from homology"/>
<keyword evidence="11" id="KW-1185">Reference proteome</keyword>
<evidence type="ECO:0000256" key="4">
    <source>
        <dbReference type="ARBA" id="ARBA00022692"/>
    </source>
</evidence>
<feature type="transmembrane region" description="Helical" evidence="7">
    <location>
        <begin position="140"/>
        <end position="161"/>
    </location>
</feature>
<feature type="transmembrane region" description="Helical" evidence="7">
    <location>
        <begin position="41"/>
        <end position="63"/>
    </location>
</feature>
<feature type="transmembrane region" description="Helical" evidence="7">
    <location>
        <begin position="223"/>
        <end position="242"/>
    </location>
</feature>
<evidence type="ECO:0000259" key="8">
    <source>
        <dbReference type="Pfam" id="PF00924"/>
    </source>
</evidence>
<keyword evidence="5 7" id="KW-1133">Transmembrane helix</keyword>
<feature type="transmembrane region" description="Helical" evidence="7">
    <location>
        <begin position="248"/>
        <end position="277"/>
    </location>
</feature>
<dbReference type="SUPFAM" id="SSF50182">
    <property type="entry name" value="Sm-like ribonucleoproteins"/>
    <property type="match status" value="1"/>
</dbReference>
<dbReference type="Gene3D" id="1.10.287.1260">
    <property type="match status" value="1"/>
</dbReference>
<dbReference type="PANTHER" id="PTHR30347:SF1">
    <property type="entry name" value="MECHANOSENSITIVE CHANNEL MSCK"/>
    <property type="match status" value="1"/>
</dbReference>
<keyword evidence="6 7" id="KW-0472">Membrane</keyword>
<evidence type="ECO:0000256" key="3">
    <source>
        <dbReference type="ARBA" id="ARBA00022475"/>
    </source>
</evidence>
<dbReference type="Proteomes" id="UP001597400">
    <property type="component" value="Unassembled WGS sequence"/>
</dbReference>
<name>A0ABW4TUA8_9SPHN</name>
<dbReference type="EMBL" id="JBHUGS010000002">
    <property type="protein sequence ID" value="MFD1950285.1"/>
    <property type="molecule type" value="Genomic_DNA"/>
</dbReference>
<dbReference type="InterPro" id="IPR006685">
    <property type="entry name" value="MscS_channel_2nd"/>
</dbReference>
<comment type="caution">
    <text evidence="10">The sequence shown here is derived from an EMBL/GenBank/DDBJ whole genome shotgun (WGS) entry which is preliminary data.</text>
</comment>
<evidence type="ECO:0000259" key="9">
    <source>
        <dbReference type="Pfam" id="PF21082"/>
    </source>
</evidence>
<accession>A0ABW4TUA8</accession>
<protein>
    <submittedName>
        <fullName evidence="10">Mechanosensitive ion channel family protein</fullName>
    </submittedName>
</protein>
<evidence type="ECO:0000256" key="1">
    <source>
        <dbReference type="ARBA" id="ARBA00004651"/>
    </source>
</evidence>
<dbReference type="Gene3D" id="3.30.70.100">
    <property type="match status" value="1"/>
</dbReference>
<dbReference type="InterPro" id="IPR023408">
    <property type="entry name" value="MscS_beta-dom_sf"/>
</dbReference>
<comment type="similarity">
    <text evidence="2">Belongs to the MscS (TC 1.A.23) family.</text>
</comment>
<feature type="transmembrane region" description="Helical" evidence="7">
    <location>
        <begin position="84"/>
        <end position="104"/>
    </location>
</feature>
<evidence type="ECO:0000256" key="6">
    <source>
        <dbReference type="ARBA" id="ARBA00023136"/>
    </source>
</evidence>
<evidence type="ECO:0000256" key="2">
    <source>
        <dbReference type="ARBA" id="ARBA00008017"/>
    </source>
</evidence>
<dbReference type="InterPro" id="IPR049278">
    <property type="entry name" value="MS_channel_C"/>
</dbReference>
<feature type="domain" description="Mechanosensitive ion channel MscS C-terminal" evidence="9">
    <location>
        <begin position="342"/>
        <end position="421"/>
    </location>
</feature>